<dbReference type="InterPro" id="IPR018062">
    <property type="entry name" value="HTH_AraC-typ_CS"/>
</dbReference>
<name>A0A379JR16_ECTOL</name>
<evidence type="ECO:0000256" key="5">
    <source>
        <dbReference type="ARBA" id="ARBA00037345"/>
    </source>
</evidence>
<protein>
    <submittedName>
        <fullName evidence="7">Transcriptional regulator, AraC family</fullName>
    </submittedName>
</protein>
<keyword evidence="3" id="KW-0238">DNA-binding</keyword>
<dbReference type="SMART" id="SM00342">
    <property type="entry name" value="HTH_ARAC"/>
    <property type="match status" value="1"/>
</dbReference>
<dbReference type="InterPro" id="IPR035418">
    <property type="entry name" value="AraC-bd_2"/>
</dbReference>
<proteinExistence type="predicted"/>
<evidence type="ECO:0000256" key="1">
    <source>
        <dbReference type="ARBA" id="ARBA00004496"/>
    </source>
</evidence>
<feature type="domain" description="HTH araC/xylS-type" evidence="6">
    <location>
        <begin position="224"/>
        <end position="324"/>
    </location>
</feature>
<evidence type="ECO:0000313" key="7">
    <source>
        <dbReference type="EMBL" id="SUD51042.1"/>
    </source>
</evidence>
<dbReference type="PANTHER" id="PTHR46796">
    <property type="entry name" value="HTH-TYPE TRANSCRIPTIONAL ACTIVATOR RHAS-RELATED"/>
    <property type="match status" value="1"/>
</dbReference>
<reference evidence="7 8" key="1">
    <citation type="submission" date="2018-06" db="EMBL/GenBank/DDBJ databases">
        <authorList>
            <consortium name="Pathogen Informatics"/>
            <person name="Doyle S."/>
        </authorList>
    </citation>
    <scope>NUCLEOTIDE SEQUENCE [LARGE SCALE GENOMIC DNA]</scope>
    <source>
        <strain evidence="7 8">NCTC10692</strain>
    </source>
</reference>
<dbReference type="InterPro" id="IPR050204">
    <property type="entry name" value="AraC_XylS_family_regulators"/>
</dbReference>
<dbReference type="Pfam" id="PF14525">
    <property type="entry name" value="AraC_binding_2"/>
    <property type="match status" value="1"/>
</dbReference>
<dbReference type="InterPro" id="IPR009057">
    <property type="entry name" value="Homeodomain-like_sf"/>
</dbReference>
<organism evidence="7 8">
    <name type="scientific">Ectopseudomonas oleovorans</name>
    <name type="common">Pseudomonas oleovorans</name>
    <dbReference type="NCBI Taxonomy" id="301"/>
    <lineage>
        <taxon>Bacteria</taxon>
        <taxon>Pseudomonadati</taxon>
        <taxon>Pseudomonadota</taxon>
        <taxon>Gammaproteobacteria</taxon>
        <taxon>Pseudomonadales</taxon>
        <taxon>Pseudomonadaceae</taxon>
        <taxon>Ectopseudomonas</taxon>
    </lineage>
</organism>
<keyword evidence="2" id="KW-0805">Transcription regulation</keyword>
<keyword evidence="4" id="KW-0804">Transcription</keyword>
<dbReference type="SUPFAM" id="SSF46689">
    <property type="entry name" value="Homeodomain-like"/>
    <property type="match status" value="2"/>
</dbReference>
<dbReference type="PROSITE" id="PS01124">
    <property type="entry name" value="HTH_ARAC_FAMILY_2"/>
    <property type="match status" value="1"/>
</dbReference>
<evidence type="ECO:0000259" key="6">
    <source>
        <dbReference type="PROSITE" id="PS01124"/>
    </source>
</evidence>
<dbReference type="Pfam" id="PF12833">
    <property type="entry name" value="HTH_18"/>
    <property type="match status" value="1"/>
</dbReference>
<evidence type="ECO:0000256" key="2">
    <source>
        <dbReference type="ARBA" id="ARBA00023015"/>
    </source>
</evidence>
<dbReference type="GO" id="GO:0043565">
    <property type="term" value="F:sequence-specific DNA binding"/>
    <property type="evidence" value="ECO:0007669"/>
    <property type="project" value="InterPro"/>
</dbReference>
<comment type="function">
    <text evidence="5">Regulatory protein of the TOL plasmid xyl operons. XylS activates the xylXYZLTEGFJQKIH operon required for the degradation of toluene, m-xylene and p-xylene.</text>
</comment>
<dbReference type="Gene3D" id="1.10.10.60">
    <property type="entry name" value="Homeodomain-like"/>
    <property type="match status" value="1"/>
</dbReference>
<dbReference type="EMBL" id="UGUV01000002">
    <property type="protein sequence ID" value="SUD51042.1"/>
    <property type="molecule type" value="Genomic_DNA"/>
</dbReference>
<dbReference type="GO" id="GO:0003700">
    <property type="term" value="F:DNA-binding transcription factor activity"/>
    <property type="evidence" value="ECO:0007669"/>
    <property type="project" value="InterPro"/>
</dbReference>
<evidence type="ECO:0000256" key="3">
    <source>
        <dbReference type="ARBA" id="ARBA00023125"/>
    </source>
</evidence>
<dbReference type="PANTHER" id="PTHR46796:SF12">
    <property type="entry name" value="HTH-TYPE DNA-BINDING TRANSCRIPTIONAL ACTIVATOR EUTR"/>
    <property type="match status" value="1"/>
</dbReference>
<sequence length="329" mass="36153">MTTMAAALHASHCDPDAAQSWMAAICGPHQLEVRRPARLCFEHDGLRLSGLGTVLGRVAYGTDVTIAVGALSRLDGYSISLPISGRQLLHGPQGSLRSDRRQGLIVSPSEPQILELTGNCRKWQVVIRREAVQQVAEQWLQRPLPGPVAFAPRMDLSDPRVAAWWQLVAQLCRDFAAGRLLFAEGALARELETLLIRGLLLAQPSDLTPLLTAQASPDLPAYLQRTCRFIAEHAREEIGLRDLEAAAGVARQRLYDAFHRYLSCTPMGYLRQQRLLAVRAALLAPQPAASVSAVAMEWGFSHLGRFAADYRKAFGEAPSQTLENARQPR</sequence>
<dbReference type="GO" id="GO:0009893">
    <property type="term" value="P:positive regulation of metabolic process"/>
    <property type="evidence" value="ECO:0007669"/>
    <property type="project" value="UniProtKB-ARBA"/>
</dbReference>
<evidence type="ECO:0000313" key="8">
    <source>
        <dbReference type="Proteomes" id="UP000255303"/>
    </source>
</evidence>
<dbReference type="PROSITE" id="PS00041">
    <property type="entry name" value="HTH_ARAC_FAMILY_1"/>
    <property type="match status" value="1"/>
</dbReference>
<gene>
    <name evidence="7" type="ORF">NCTC10692_01477</name>
</gene>
<dbReference type="AlphaFoldDB" id="A0A379JR16"/>
<dbReference type="InterPro" id="IPR018060">
    <property type="entry name" value="HTH_AraC"/>
</dbReference>
<comment type="subcellular location">
    <subcellularLocation>
        <location evidence="1">Cytoplasm</location>
    </subcellularLocation>
</comment>
<dbReference type="GO" id="GO:0005737">
    <property type="term" value="C:cytoplasm"/>
    <property type="evidence" value="ECO:0007669"/>
    <property type="project" value="UniProtKB-SubCell"/>
</dbReference>
<accession>A0A379JR16</accession>
<dbReference type="Proteomes" id="UP000255303">
    <property type="component" value="Unassembled WGS sequence"/>
</dbReference>
<evidence type="ECO:0000256" key="4">
    <source>
        <dbReference type="ARBA" id="ARBA00023163"/>
    </source>
</evidence>
<dbReference type="RefSeq" id="WP_074859440.1">
    <property type="nucleotide sequence ID" value="NZ_FNZC01000040.1"/>
</dbReference>